<protein>
    <submittedName>
        <fullName evidence="1">Uncharacterized protein</fullName>
    </submittedName>
</protein>
<accession>A0ACC1IW92</accession>
<comment type="caution">
    <text evidence="1">The sequence shown here is derived from an EMBL/GenBank/DDBJ whole genome shotgun (WGS) entry which is preliminary data.</text>
</comment>
<sequence>MDDNRCSRVGPRSAMTPYIAAHLEKLKRMHLRFSHMPAFGVKVLPPQITHLTISVHSAYDYVDIPRIVTPALQSLTLSAIPIHYLWDRFCQSPVGNAGGKKQQLETPGVIDFPELRELNLTFHVPYRTVPSGKSEEDLVWERYNKEGPEPKPPVSYKGNPRLKTISIKERTPKYTVLRTDTRRPRFPKLRHLNLNMYPGRVHEFLRDIPTEQLLSLSISGDLVAYKALRLRGFASLVSVDISHFSVSRHRHSPHANRLLAHVLALASPSLRTMSSTMSSDYRLALPPPGRILCTQLRRLTLTAQISYADVPDLLRRLPLLEHFELQRALLVTPPAEALTPEGLARHFLMSGDKSPVSTSVIKFAPDVMCRNATDELVFYNIFMLISRIPSLCVLKMFSFYSTHFFDELLPMLNIPTLFPFIRHLIKLECGK</sequence>
<reference evidence="1" key="1">
    <citation type="submission" date="2022-07" db="EMBL/GenBank/DDBJ databases">
        <title>Phylogenomic reconstructions and comparative analyses of Kickxellomycotina fungi.</title>
        <authorList>
            <person name="Reynolds N.K."/>
            <person name="Stajich J.E."/>
            <person name="Barry K."/>
            <person name="Grigoriev I.V."/>
            <person name="Crous P."/>
            <person name="Smith M.E."/>
        </authorList>
    </citation>
    <scope>NUCLEOTIDE SEQUENCE</scope>
    <source>
        <strain evidence="1">Benny 63K</strain>
    </source>
</reference>
<proteinExistence type="predicted"/>
<name>A0ACC1IW92_9FUNG</name>
<evidence type="ECO:0000313" key="1">
    <source>
        <dbReference type="EMBL" id="KAJ1901950.1"/>
    </source>
</evidence>
<keyword evidence="2" id="KW-1185">Reference proteome</keyword>
<evidence type="ECO:0000313" key="2">
    <source>
        <dbReference type="Proteomes" id="UP001150581"/>
    </source>
</evidence>
<organism evidence="1 2">
    <name type="scientific">Kickxella alabastrina</name>
    <dbReference type="NCBI Taxonomy" id="61397"/>
    <lineage>
        <taxon>Eukaryota</taxon>
        <taxon>Fungi</taxon>
        <taxon>Fungi incertae sedis</taxon>
        <taxon>Zoopagomycota</taxon>
        <taxon>Kickxellomycotina</taxon>
        <taxon>Kickxellomycetes</taxon>
        <taxon>Kickxellales</taxon>
        <taxon>Kickxellaceae</taxon>
        <taxon>Kickxella</taxon>
    </lineage>
</organism>
<gene>
    <name evidence="1" type="ORF">LPJ66_000406</name>
</gene>
<dbReference type="EMBL" id="JANBPG010000010">
    <property type="protein sequence ID" value="KAJ1901950.1"/>
    <property type="molecule type" value="Genomic_DNA"/>
</dbReference>
<dbReference type="Proteomes" id="UP001150581">
    <property type="component" value="Unassembled WGS sequence"/>
</dbReference>